<proteinExistence type="predicted"/>
<gene>
    <name evidence="1" type="ORF">FA95DRAFT_1608230</name>
</gene>
<reference evidence="1" key="2">
    <citation type="journal article" date="2022" name="New Phytol.">
        <title>Evolutionary transition to the ectomycorrhizal habit in the genomes of a hyperdiverse lineage of mushroom-forming fungi.</title>
        <authorList>
            <person name="Looney B."/>
            <person name="Miyauchi S."/>
            <person name="Morin E."/>
            <person name="Drula E."/>
            <person name="Courty P.E."/>
            <person name="Kohler A."/>
            <person name="Kuo A."/>
            <person name="LaButti K."/>
            <person name="Pangilinan J."/>
            <person name="Lipzen A."/>
            <person name="Riley R."/>
            <person name="Andreopoulos W."/>
            <person name="He G."/>
            <person name="Johnson J."/>
            <person name="Nolan M."/>
            <person name="Tritt A."/>
            <person name="Barry K.W."/>
            <person name="Grigoriev I.V."/>
            <person name="Nagy L.G."/>
            <person name="Hibbett D."/>
            <person name="Henrissat B."/>
            <person name="Matheny P.B."/>
            <person name="Labbe J."/>
            <person name="Martin F.M."/>
        </authorList>
    </citation>
    <scope>NUCLEOTIDE SEQUENCE</scope>
    <source>
        <strain evidence="1">FP105234-sp</strain>
    </source>
</reference>
<evidence type="ECO:0000313" key="1">
    <source>
        <dbReference type="EMBL" id="KAI0044830.1"/>
    </source>
</evidence>
<dbReference type="Proteomes" id="UP000814033">
    <property type="component" value="Unassembled WGS sequence"/>
</dbReference>
<keyword evidence="2" id="KW-1185">Reference proteome</keyword>
<dbReference type="EMBL" id="MU275970">
    <property type="protein sequence ID" value="KAI0044830.1"/>
    <property type="molecule type" value="Genomic_DNA"/>
</dbReference>
<sequence>MDNTTWDGPQDPLPLTARDESPLSDIATHSDTNTLVHEPASPVRKEPAVAPPAPAPKPKATSHVPPTSSSIADTISGRKRKITTLDFVAVPQATSRVGPPKRKRKLDPKPSKASPPTPAASIPTKNKKTRSMESSQVSFPQTLA</sequence>
<reference evidence="1" key="1">
    <citation type="submission" date="2021-02" db="EMBL/GenBank/DDBJ databases">
        <authorList>
            <consortium name="DOE Joint Genome Institute"/>
            <person name="Ahrendt S."/>
            <person name="Looney B.P."/>
            <person name="Miyauchi S."/>
            <person name="Morin E."/>
            <person name="Drula E."/>
            <person name="Courty P.E."/>
            <person name="Chicoki N."/>
            <person name="Fauchery L."/>
            <person name="Kohler A."/>
            <person name="Kuo A."/>
            <person name="Labutti K."/>
            <person name="Pangilinan J."/>
            <person name="Lipzen A."/>
            <person name="Riley R."/>
            <person name="Andreopoulos W."/>
            <person name="He G."/>
            <person name="Johnson J."/>
            <person name="Barry K.W."/>
            <person name="Grigoriev I.V."/>
            <person name="Nagy L."/>
            <person name="Hibbett D."/>
            <person name="Henrissat B."/>
            <person name="Matheny P.B."/>
            <person name="Labbe J."/>
            <person name="Martin F."/>
        </authorList>
    </citation>
    <scope>NUCLEOTIDE SEQUENCE</scope>
    <source>
        <strain evidence="1">FP105234-sp</strain>
    </source>
</reference>
<protein>
    <submittedName>
        <fullName evidence="1">Uncharacterized protein</fullName>
    </submittedName>
</protein>
<name>A0ACB8RLM2_9AGAM</name>
<accession>A0ACB8RLM2</accession>
<comment type="caution">
    <text evidence="1">The sequence shown here is derived from an EMBL/GenBank/DDBJ whole genome shotgun (WGS) entry which is preliminary data.</text>
</comment>
<organism evidence="1 2">
    <name type="scientific">Auriscalpium vulgare</name>
    <dbReference type="NCBI Taxonomy" id="40419"/>
    <lineage>
        <taxon>Eukaryota</taxon>
        <taxon>Fungi</taxon>
        <taxon>Dikarya</taxon>
        <taxon>Basidiomycota</taxon>
        <taxon>Agaricomycotina</taxon>
        <taxon>Agaricomycetes</taxon>
        <taxon>Russulales</taxon>
        <taxon>Auriscalpiaceae</taxon>
        <taxon>Auriscalpium</taxon>
    </lineage>
</organism>
<evidence type="ECO:0000313" key="2">
    <source>
        <dbReference type="Proteomes" id="UP000814033"/>
    </source>
</evidence>